<evidence type="ECO:0000313" key="2">
    <source>
        <dbReference type="EMBL" id="RKN61394.1"/>
    </source>
</evidence>
<proteinExistence type="predicted"/>
<dbReference type="RefSeq" id="WP_120751975.1">
    <property type="nucleotide sequence ID" value="NZ_RBAH01000052.1"/>
</dbReference>
<dbReference type="OrthoDB" id="2653555at2"/>
<feature type="chain" id="PRO_5017304512" evidence="1">
    <location>
        <begin position="24"/>
        <end position="225"/>
    </location>
</feature>
<comment type="caution">
    <text evidence="2">The sequence shown here is derived from an EMBL/GenBank/DDBJ whole genome shotgun (WGS) entry which is preliminary data.</text>
</comment>
<dbReference type="EMBL" id="RBAH01000052">
    <property type="protein sequence ID" value="RKN61394.1"/>
    <property type="molecule type" value="Genomic_DNA"/>
</dbReference>
<dbReference type="Proteomes" id="UP000282311">
    <property type="component" value="Unassembled WGS sequence"/>
</dbReference>
<dbReference type="AlphaFoldDB" id="A0A3B0AMB1"/>
<name>A0A3B0AMB1_9BACL</name>
<accession>A0A3B0AMB1</accession>
<organism evidence="2 3">
    <name type="scientific">Paenibacillus ginsengarvi</name>
    <dbReference type="NCBI Taxonomy" id="400777"/>
    <lineage>
        <taxon>Bacteria</taxon>
        <taxon>Bacillati</taxon>
        <taxon>Bacillota</taxon>
        <taxon>Bacilli</taxon>
        <taxon>Bacillales</taxon>
        <taxon>Paenibacillaceae</taxon>
        <taxon>Paenibacillus</taxon>
    </lineage>
</organism>
<reference evidence="2 3" key="1">
    <citation type="journal article" date="2007" name="Int. J. Syst. Evol. Microbiol.">
        <title>Paenibacillus ginsengarvi sp. nov., isolated from soil from ginseng cultivation.</title>
        <authorList>
            <person name="Yoon M.H."/>
            <person name="Ten L.N."/>
            <person name="Im W.T."/>
        </authorList>
    </citation>
    <scope>NUCLEOTIDE SEQUENCE [LARGE SCALE GENOMIC DNA]</scope>
    <source>
        <strain evidence="2 3">KCTC 13059</strain>
    </source>
</reference>
<keyword evidence="3" id="KW-1185">Reference proteome</keyword>
<keyword evidence="1" id="KW-0732">Signal</keyword>
<evidence type="ECO:0000313" key="3">
    <source>
        <dbReference type="Proteomes" id="UP000282311"/>
    </source>
</evidence>
<evidence type="ECO:0000256" key="1">
    <source>
        <dbReference type="SAM" id="SignalP"/>
    </source>
</evidence>
<protein>
    <submittedName>
        <fullName evidence="2">Uncharacterized protein</fullName>
    </submittedName>
</protein>
<gene>
    <name evidence="2" type="ORF">D7M11_35390</name>
</gene>
<feature type="signal peptide" evidence="1">
    <location>
        <begin position="1"/>
        <end position="23"/>
    </location>
</feature>
<sequence length="225" mass="25061">MNRRLFALSAVLAVALALMPACNYQKRFESGPSDYGSRTETHEKTGFHTYNTQLRAADHNNTRLDFVQSVTDAVDELKGIRSSLVFVTDKNVYVAAVLDNTATGMKGKGTVQFSDRTIASGQNALPDRSYELPPGNIVMDKYSFDTVPSPHDLSSELVRTLDASVRQYYPDAANVFVSANKDFINRFSEYAHEAWRGQSLQPYLNDFNALVKDHFGDHGVIDLNP</sequence>